<dbReference type="AlphaFoldDB" id="Q1ATC2"/>
<keyword evidence="1" id="KW-0472">Membrane</keyword>
<keyword evidence="3" id="KW-1185">Reference proteome</keyword>
<feature type="transmembrane region" description="Helical" evidence="1">
    <location>
        <begin position="109"/>
        <end position="127"/>
    </location>
</feature>
<reference evidence="2 3" key="1">
    <citation type="submission" date="2006-06" db="EMBL/GenBank/DDBJ databases">
        <title>Complete sequence of Rubrobacter xylanophilus DSM 9941.</title>
        <authorList>
            <consortium name="US DOE Joint Genome Institute"/>
            <person name="Copeland A."/>
            <person name="Lucas S."/>
            <person name="Lapidus A."/>
            <person name="Barry K."/>
            <person name="Detter J.C."/>
            <person name="Glavina del Rio T."/>
            <person name="Hammon N."/>
            <person name="Israni S."/>
            <person name="Dalin E."/>
            <person name="Tice H."/>
            <person name="Pitluck S."/>
            <person name="Munk A.C."/>
            <person name="Brettin T."/>
            <person name="Bruce D."/>
            <person name="Han C."/>
            <person name="Tapia R."/>
            <person name="Gilna P."/>
            <person name="Schmutz J."/>
            <person name="Larimer F."/>
            <person name="Land M."/>
            <person name="Hauser L."/>
            <person name="Kyrpides N."/>
            <person name="Lykidis A."/>
            <person name="da Costa M.S."/>
            <person name="Rainey F.A."/>
            <person name="Empadinhas N."/>
            <person name="Jolivet E."/>
            <person name="Battista J.R."/>
            <person name="Richardson P."/>
        </authorList>
    </citation>
    <scope>NUCLEOTIDE SEQUENCE [LARGE SCALE GENOMIC DNA]</scope>
    <source>
        <strain evidence="3">DSM 9941 / NBRC 16129 / PRD-1</strain>
    </source>
</reference>
<keyword evidence="1" id="KW-0812">Transmembrane</keyword>
<dbReference type="HOGENOM" id="CLU_1739182_0_0_11"/>
<keyword evidence="1" id="KW-1133">Transmembrane helix</keyword>
<dbReference type="OrthoDB" id="5244307at2"/>
<evidence type="ECO:0000313" key="3">
    <source>
        <dbReference type="Proteomes" id="UP000006637"/>
    </source>
</evidence>
<dbReference type="KEGG" id="rxy:Rxyl_2429"/>
<dbReference type="Proteomes" id="UP000006637">
    <property type="component" value="Chromosome"/>
</dbReference>
<evidence type="ECO:0000256" key="1">
    <source>
        <dbReference type="SAM" id="Phobius"/>
    </source>
</evidence>
<proteinExistence type="predicted"/>
<accession>Q1ATC2</accession>
<sequence>MFGRKSRAERLKERAGSRATVPIGSLAAAYAGARPLLERLLYDDDLRDNIRTFIEAAHNILEELSGERPSEVVARLWDDDKLRKQVEAAAGAAQQGSRRLRGERVREGGSGKWLLLLLGAGAAFLFLNPKTGPEARRLAREAYSAVTSAG</sequence>
<gene>
    <name evidence="2" type="ordered locus">Rxyl_2429</name>
</gene>
<name>Q1ATC2_RUBXD</name>
<organism evidence="2 3">
    <name type="scientific">Rubrobacter xylanophilus (strain DSM 9941 / JCM 11954 / NBRC 16129 / PRD-1)</name>
    <dbReference type="NCBI Taxonomy" id="266117"/>
    <lineage>
        <taxon>Bacteria</taxon>
        <taxon>Bacillati</taxon>
        <taxon>Actinomycetota</taxon>
        <taxon>Rubrobacteria</taxon>
        <taxon>Rubrobacterales</taxon>
        <taxon>Rubrobacteraceae</taxon>
        <taxon>Rubrobacter</taxon>
    </lineage>
</organism>
<evidence type="ECO:0000313" key="2">
    <source>
        <dbReference type="EMBL" id="ABG05356.1"/>
    </source>
</evidence>
<protein>
    <submittedName>
        <fullName evidence="2">Uncharacterized protein</fullName>
    </submittedName>
</protein>
<dbReference type="EMBL" id="CP000386">
    <property type="protein sequence ID" value="ABG05356.1"/>
    <property type="molecule type" value="Genomic_DNA"/>
</dbReference>
<dbReference type="RefSeq" id="WP_011565369.1">
    <property type="nucleotide sequence ID" value="NC_008148.1"/>
</dbReference>